<dbReference type="Gene3D" id="3.30.530.20">
    <property type="match status" value="2"/>
</dbReference>
<feature type="domain" description="Activator of Hsp90 ATPase homologue 1/2-like C-terminal" evidence="2">
    <location>
        <begin position="179"/>
        <end position="283"/>
    </location>
</feature>
<proteinExistence type="inferred from homology"/>
<dbReference type="Proteomes" id="UP000649753">
    <property type="component" value="Unassembled WGS sequence"/>
</dbReference>
<dbReference type="RefSeq" id="WP_192769478.1">
    <property type="nucleotide sequence ID" value="NZ_JADBEB010000001.1"/>
</dbReference>
<dbReference type="SUPFAM" id="SSF55961">
    <property type="entry name" value="Bet v1-like"/>
    <property type="match status" value="2"/>
</dbReference>
<name>A0A927R863_9ACTN</name>
<comment type="similarity">
    <text evidence="1">Belongs to the AHA1 family.</text>
</comment>
<evidence type="ECO:0000256" key="1">
    <source>
        <dbReference type="ARBA" id="ARBA00006817"/>
    </source>
</evidence>
<dbReference type="AlphaFoldDB" id="A0A927R863"/>
<sequence length="294" mass="31950">MKESLDSVAGRQRLRIERRLAHPPEKVWPAVTEPEHLSRWFPAEVSLEPRVDGRITFSFGPGDAASAGSISAYDPPRLFAFDWDGDLFRIELRADGPGCLLVFSHTFDDRPAAASYASGWRNCLDGLDRLLDGRPDVPPERPSGRLHESYVEAFGLADGTADTTADGWQVRFERQLTRPIEAVWAALADPDHCPAATIGATPPSGFTTDAFPAGVITALDAPSLLEYAWQSAGQPAGRIRWELSAGTGHGARLVLVQTGPADTTGAQVTALTAWRDRIEPLARRLAEESDRNAD</sequence>
<dbReference type="InterPro" id="IPR013538">
    <property type="entry name" value="ASHA1/2-like_C"/>
</dbReference>
<evidence type="ECO:0000259" key="2">
    <source>
        <dbReference type="Pfam" id="PF08327"/>
    </source>
</evidence>
<feature type="domain" description="Activator of Hsp90 ATPase homologue 1/2-like C-terminal" evidence="2">
    <location>
        <begin position="22"/>
        <end position="131"/>
    </location>
</feature>
<comment type="caution">
    <text evidence="3">The sequence shown here is derived from an EMBL/GenBank/DDBJ whole genome shotgun (WGS) entry which is preliminary data.</text>
</comment>
<evidence type="ECO:0000313" key="3">
    <source>
        <dbReference type="EMBL" id="MBE1490139.1"/>
    </source>
</evidence>
<evidence type="ECO:0000313" key="4">
    <source>
        <dbReference type="Proteomes" id="UP000649753"/>
    </source>
</evidence>
<dbReference type="InterPro" id="IPR023393">
    <property type="entry name" value="START-like_dom_sf"/>
</dbReference>
<accession>A0A927R863</accession>
<protein>
    <submittedName>
        <fullName evidence="3">Uncharacterized protein YndB with AHSA1/START domain</fullName>
    </submittedName>
</protein>
<dbReference type="Pfam" id="PF08327">
    <property type="entry name" value="AHSA1"/>
    <property type="match status" value="2"/>
</dbReference>
<dbReference type="EMBL" id="JADBEB010000001">
    <property type="protein sequence ID" value="MBE1490139.1"/>
    <property type="molecule type" value="Genomic_DNA"/>
</dbReference>
<reference evidence="3" key="1">
    <citation type="submission" date="2020-10" db="EMBL/GenBank/DDBJ databases">
        <title>Sequencing the genomes of 1000 actinobacteria strains.</title>
        <authorList>
            <person name="Klenk H.-P."/>
        </authorList>
    </citation>
    <scope>NUCLEOTIDE SEQUENCE</scope>
    <source>
        <strain evidence="3">DSM 46832</strain>
    </source>
</reference>
<organism evidence="3 4">
    <name type="scientific">Plantactinospora soyae</name>
    <dbReference type="NCBI Taxonomy" id="1544732"/>
    <lineage>
        <taxon>Bacteria</taxon>
        <taxon>Bacillati</taxon>
        <taxon>Actinomycetota</taxon>
        <taxon>Actinomycetes</taxon>
        <taxon>Micromonosporales</taxon>
        <taxon>Micromonosporaceae</taxon>
        <taxon>Plantactinospora</taxon>
    </lineage>
</organism>
<keyword evidence="4" id="KW-1185">Reference proteome</keyword>
<gene>
    <name evidence="3" type="ORF">H4W31_005777</name>
</gene>
<dbReference type="CDD" id="cd08899">
    <property type="entry name" value="SRPBCC_CalC_Aha1-like_6"/>
    <property type="match status" value="1"/>
</dbReference>